<comment type="caution">
    <text evidence="9">Was originally thought to be a dihydrodipicolinate reductase (DHDPR), catalyzing the conversion of dihydrodipicolinate to tetrahydrodipicolinate. However, it was shown in E.coli that the substrate of the enzymatic reaction is not dihydrodipicolinate (DHDP) but in fact (2S,4S)-4-hydroxy-2,3,4,5-tetrahydrodipicolinic acid (HTPA), the product released by the DapA-catalyzed reaction.</text>
</comment>
<dbReference type="Proteomes" id="UP000531594">
    <property type="component" value="Unassembled WGS sequence"/>
</dbReference>
<evidence type="ECO:0000256" key="7">
    <source>
        <dbReference type="ARBA" id="ARBA00023027"/>
    </source>
</evidence>
<dbReference type="InterPro" id="IPR022664">
    <property type="entry name" value="DapB_N_CS"/>
</dbReference>
<feature type="binding site" evidence="9">
    <location>
        <position position="37"/>
    </location>
    <ligand>
        <name>NADP(+)</name>
        <dbReference type="ChEBI" id="CHEBI:58349"/>
    </ligand>
</feature>
<feature type="active site" description="Proton donor/acceptor" evidence="9">
    <location>
        <position position="147"/>
    </location>
</feature>
<evidence type="ECO:0000256" key="6">
    <source>
        <dbReference type="ARBA" id="ARBA00023002"/>
    </source>
</evidence>
<dbReference type="InterPro" id="IPR000846">
    <property type="entry name" value="DapB_N"/>
</dbReference>
<keyword evidence="7 9" id="KW-0520">NAD</keyword>
<dbReference type="GO" id="GO:0016726">
    <property type="term" value="F:oxidoreductase activity, acting on CH or CH2 groups, NAD or NADP as acceptor"/>
    <property type="evidence" value="ECO:0007669"/>
    <property type="project" value="UniProtKB-UniRule"/>
</dbReference>
<dbReference type="EMBL" id="JACHGK010000002">
    <property type="protein sequence ID" value="MBB6444158.1"/>
    <property type="molecule type" value="Genomic_DNA"/>
</dbReference>
<dbReference type="AlphaFoldDB" id="A0A7X0HNQ1"/>
<keyword evidence="8 9" id="KW-0457">Lysine biosynthesis</keyword>
<evidence type="ECO:0000256" key="8">
    <source>
        <dbReference type="ARBA" id="ARBA00023154"/>
    </source>
</evidence>
<reference evidence="13 14" key="1">
    <citation type="submission" date="2020-08" db="EMBL/GenBank/DDBJ databases">
        <title>Genomic Encyclopedia of Type Strains, Phase IV (KMG-IV): sequencing the most valuable type-strain genomes for metagenomic binning, comparative biology and taxonomic classification.</title>
        <authorList>
            <person name="Goeker M."/>
        </authorList>
    </citation>
    <scope>NUCLEOTIDE SEQUENCE [LARGE SCALE GENOMIC DNA]</scope>
    <source>
        <strain evidence="13 14">DSM 5391</strain>
    </source>
</reference>
<evidence type="ECO:0000256" key="5">
    <source>
        <dbReference type="ARBA" id="ARBA00022915"/>
    </source>
</evidence>
<organism evidence="13 14">
    <name type="scientific">Bacillus benzoevorans</name>
    <dbReference type="NCBI Taxonomy" id="1456"/>
    <lineage>
        <taxon>Bacteria</taxon>
        <taxon>Bacillati</taxon>
        <taxon>Bacillota</taxon>
        <taxon>Bacilli</taxon>
        <taxon>Bacillales</taxon>
        <taxon>Bacillaceae</taxon>
        <taxon>Bacillus</taxon>
    </lineage>
</organism>
<evidence type="ECO:0000256" key="1">
    <source>
        <dbReference type="ARBA" id="ARBA00006642"/>
    </source>
</evidence>
<dbReference type="CDD" id="cd02274">
    <property type="entry name" value="DHDPR_N"/>
    <property type="match status" value="1"/>
</dbReference>
<comment type="catalytic activity">
    <reaction evidence="9">
        <text>(S)-2,3,4,5-tetrahydrodipicolinate + NAD(+) + H2O = (2S,4S)-4-hydroxy-2,3,4,5-tetrahydrodipicolinate + NADH + H(+)</text>
        <dbReference type="Rhea" id="RHEA:35323"/>
        <dbReference type="ChEBI" id="CHEBI:15377"/>
        <dbReference type="ChEBI" id="CHEBI:15378"/>
        <dbReference type="ChEBI" id="CHEBI:16845"/>
        <dbReference type="ChEBI" id="CHEBI:57540"/>
        <dbReference type="ChEBI" id="CHEBI:57945"/>
        <dbReference type="ChEBI" id="CHEBI:67139"/>
        <dbReference type="EC" id="1.17.1.8"/>
    </reaction>
</comment>
<dbReference type="GO" id="GO:0051287">
    <property type="term" value="F:NAD binding"/>
    <property type="evidence" value="ECO:0007669"/>
    <property type="project" value="UniProtKB-UniRule"/>
</dbReference>
<evidence type="ECO:0000256" key="3">
    <source>
        <dbReference type="ARBA" id="ARBA00022605"/>
    </source>
</evidence>
<comment type="subunit">
    <text evidence="9">Homotetramer.</text>
</comment>
<keyword evidence="2 9" id="KW-0963">Cytoplasm</keyword>
<evidence type="ECO:0000256" key="2">
    <source>
        <dbReference type="ARBA" id="ARBA00022490"/>
    </source>
</evidence>
<dbReference type="GO" id="GO:0005829">
    <property type="term" value="C:cytosol"/>
    <property type="evidence" value="ECO:0007669"/>
    <property type="project" value="TreeGrafter"/>
</dbReference>
<keyword evidence="3 9" id="KW-0028">Amino-acid biosynthesis</keyword>
<evidence type="ECO:0000259" key="11">
    <source>
        <dbReference type="Pfam" id="PF01113"/>
    </source>
</evidence>
<feature type="binding site" evidence="9">
    <location>
        <begin position="10"/>
        <end position="15"/>
    </location>
    <ligand>
        <name>NAD(+)</name>
        <dbReference type="ChEBI" id="CHEBI:57540"/>
    </ligand>
</feature>
<comment type="caution">
    <text evidence="13">The sequence shown here is derived from an EMBL/GenBank/DDBJ whole genome shotgun (WGS) entry which is preliminary data.</text>
</comment>
<dbReference type="InterPro" id="IPR022663">
    <property type="entry name" value="DapB_C"/>
</dbReference>
<evidence type="ECO:0000256" key="9">
    <source>
        <dbReference type="HAMAP-Rule" id="MF_00102"/>
    </source>
</evidence>
<dbReference type="PIRSF" id="PIRSF000161">
    <property type="entry name" value="DHPR"/>
    <property type="match status" value="1"/>
</dbReference>
<dbReference type="Gene3D" id="3.40.50.720">
    <property type="entry name" value="NAD(P)-binding Rossmann-like Domain"/>
    <property type="match status" value="1"/>
</dbReference>
<evidence type="ECO:0000313" key="13">
    <source>
        <dbReference type="EMBL" id="MBB6444158.1"/>
    </source>
</evidence>
<comment type="function">
    <text evidence="9">Catalyzes the conversion of 4-hydroxy-tetrahydrodipicolinate (HTPA) to tetrahydrodipicolinate.</text>
</comment>
<dbReference type="PROSITE" id="PS01298">
    <property type="entry name" value="DAPB"/>
    <property type="match status" value="1"/>
</dbReference>
<comment type="subcellular location">
    <subcellularLocation>
        <location evidence="9">Cytoplasm</location>
    </subcellularLocation>
</comment>
<evidence type="ECO:0000259" key="12">
    <source>
        <dbReference type="Pfam" id="PF05173"/>
    </source>
</evidence>
<name>A0A7X0HNQ1_9BACI</name>
<keyword evidence="14" id="KW-1185">Reference proteome</keyword>
<feature type="active site" description="Proton donor" evidence="9">
    <location>
        <position position="151"/>
    </location>
</feature>
<proteinExistence type="inferred from homology"/>
<dbReference type="GO" id="GO:0008839">
    <property type="term" value="F:4-hydroxy-tetrahydrodipicolinate reductase"/>
    <property type="evidence" value="ECO:0007669"/>
    <property type="project" value="UniProtKB-UniRule"/>
</dbReference>
<dbReference type="Pfam" id="PF05173">
    <property type="entry name" value="DapB_C"/>
    <property type="match status" value="1"/>
</dbReference>
<comment type="similarity">
    <text evidence="1 9">Belongs to the DapB family.</text>
</comment>
<keyword evidence="5 9" id="KW-0220">Diaminopimelate biosynthesis</keyword>
<feature type="binding site" evidence="9">
    <location>
        <position position="36"/>
    </location>
    <ligand>
        <name>NAD(+)</name>
        <dbReference type="ChEBI" id="CHEBI:57540"/>
    </ligand>
</feature>
<evidence type="ECO:0000256" key="4">
    <source>
        <dbReference type="ARBA" id="ARBA00022857"/>
    </source>
</evidence>
<evidence type="ECO:0000313" key="14">
    <source>
        <dbReference type="Proteomes" id="UP000531594"/>
    </source>
</evidence>
<dbReference type="Pfam" id="PF01113">
    <property type="entry name" value="DapB_N"/>
    <property type="match status" value="1"/>
</dbReference>
<feature type="domain" description="Dihydrodipicolinate reductase C-terminal" evidence="12">
    <location>
        <begin position="120"/>
        <end position="253"/>
    </location>
</feature>
<gene>
    <name evidence="9" type="primary">dapB</name>
    <name evidence="13" type="ORF">HNR53_000766</name>
</gene>
<keyword evidence="6 9" id="KW-0560">Oxidoreductase</keyword>
<keyword evidence="4 9" id="KW-0521">NADP</keyword>
<feature type="binding site" evidence="9">
    <location>
        <begin position="114"/>
        <end position="117"/>
    </location>
    <ligand>
        <name>NAD(+)</name>
        <dbReference type="ChEBI" id="CHEBI:57540"/>
    </ligand>
</feature>
<dbReference type="PANTHER" id="PTHR20836:SF7">
    <property type="entry name" value="4-HYDROXY-TETRAHYDRODIPICOLINATE REDUCTASE"/>
    <property type="match status" value="1"/>
</dbReference>
<dbReference type="NCBIfam" id="TIGR00036">
    <property type="entry name" value="dapB"/>
    <property type="match status" value="1"/>
</dbReference>
<dbReference type="SUPFAM" id="SSF55347">
    <property type="entry name" value="Glyceraldehyde-3-phosphate dehydrogenase-like, C-terminal domain"/>
    <property type="match status" value="1"/>
</dbReference>
<dbReference type="InterPro" id="IPR023940">
    <property type="entry name" value="DHDPR_bac"/>
</dbReference>
<dbReference type="Gene3D" id="3.30.360.10">
    <property type="entry name" value="Dihydrodipicolinate Reductase, domain 2"/>
    <property type="match status" value="1"/>
</dbReference>
<dbReference type="EC" id="1.17.1.8" evidence="9 10"/>
<dbReference type="GO" id="GO:0019877">
    <property type="term" value="P:diaminopimelate biosynthetic process"/>
    <property type="evidence" value="ECO:0007669"/>
    <property type="project" value="UniProtKB-UniRule"/>
</dbReference>
<evidence type="ECO:0000256" key="10">
    <source>
        <dbReference type="NCBIfam" id="TIGR00036"/>
    </source>
</evidence>
<sequence length="256" mass="28130">MILTNIVICGSSGKMGKVIHNIISTRDNCKVVAGIDKYTEDTADFPVVATPNLLSSLSIEPDVIIDFSHPSVLDELLDYCLTNRVALVIATTGYSQEEVEKIHQAAKEIPLFFTANMSLGVNLLAELAKKAVAILGDQFDIEIVEKHHNQKIDAPSGTALMLADEINEELDHQYTYTYDRHSVREKRTKKEIGLHAIRGGTIVGDHDIIFAGRDEILTLSHHAASKEVFAVGAVNASLFLKGKEPGLYNMKDLISF</sequence>
<accession>A0A7X0HNQ1</accession>
<dbReference type="HAMAP" id="MF_00102">
    <property type="entry name" value="DapB"/>
    <property type="match status" value="1"/>
</dbReference>
<dbReference type="SUPFAM" id="SSF51735">
    <property type="entry name" value="NAD(P)-binding Rossmann-fold domains"/>
    <property type="match status" value="1"/>
</dbReference>
<comment type="catalytic activity">
    <reaction evidence="9">
        <text>(S)-2,3,4,5-tetrahydrodipicolinate + NADP(+) + H2O = (2S,4S)-4-hydroxy-2,3,4,5-tetrahydrodipicolinate + NADPH + H(+)</text>
        <dbReference type="Rhea" id="RHEA:35331"/>
        <dbReference type="ChEBI" id="CHEBI:15377"/>
        <dbReference type="ChEBI" id="CHEBI:15378"/>
        <dbReference type="ChEBI" id="CHEBI:16845"/>
        <dbReference type="ChEBI" id="CHEBI:57783"/>
        <dbReference type="ChEBI" id="CHEBI:58349"/>
        <dbReference type="ChEBI" id="CHEBI:67139"/>
        <dbReference type="EC" id="1.17.1.8"/>
    </reaction>
</comment>
<feature type="binding site" evidence="9">
    <location>
        <begin position="90"/>
        <end position="92"/>
    </location>
    <ligand>
        <name>NAD(+)</name>
        <dbReference type="ChEBI" id="CHEBI:57540"/>
    </ligand>
</feature>
<feature type="binding site" evidence="9">
    <location>
        <position position="148"/>
    </location>
    <ligand>
        <name>(S)-2,3,4,5-tetrahydrodipicolinate</name>
        <dbReference type="ChEBI" id="CHEBI:16845"/>
    </ligand>
</feature>
<comment type="pathway">
    <text evidence="9">Amino-acid biosynthesis; L-lysine biosynthesis via DAP pathway; (S)-tetrahydrodipicolinate from L-aspartate: step 4/4.</text>
</comment>
<dbReference type="GO" id="GO:0050661">
    <property type="term" value="F:NADP binding"/>
    <property type="evidence" value="ECO:0007669"/>
    <property type="project" value="UniProtKB-UniRule"/>
</dbReference>
<dbReference type="GO" id="GO:0009089">
    <property type="term" value="P:lysine biosynthetic process via diaminopimelate"/>
    <property type="evidence" value="ECO:0007669"/>
    <property type="project" value="UniProtKB-UniRule"/>
</dbReference>
<feature type="binding site" evidence="9">
    <location>
        <begin position="157"/>
        <end position="158"/>
    </location>
    <ligand>
        <name>(S)-2,3,4,5-tetrahydrodipicolinate</name>
        <dbReference type="ChEBI" id="CHEBI:16845"/>
    </ligand>
</feature>
<feature type="domain" description="Dihydrodipicolinate reductase N-terminal" evidence="11">
    <location>
        <begin position="5"/>
        <end position="117"/>
    </location>
</feature>
<dbReference type="InterPro" id="IPR036291">
    <property type="entry name" value="NAD(P)-bd_dom_sf"/>
</dbReference>
<dbReference type="FunFam" id="3.30.360.10:FF:000009">
    <property type="entry name" value="4-hydroxy-tetrahydrodipicolinate reductase"/>
    <property type="match status" value="1"/>
</dbReference>
<dbReference type="PANTHER" id="PTHR20836">
    <property type="entry name" value="DIHYDRODIPICOLINATE REDUCTASE"/>
    <property type="match status" value="1"/>
</dbReference>
<protein>
    <recommendedName>
        <fullName evidence="9 10">4-hydroxy-tetrahydrodipicolinate reductase</fullName>
        <shortName evidence="9">HTPA reductase</shortName>
        <ecNumber evidence="9 10">1.17.1.8</ecNumber>
    </recommendedName>
</protein>
<dbReference type="UniPathway" id="UPA00034">
    <property type="reaction ID" value="UER00018"/>
</dbReference>